<evidence type="ECO:0000256" key="6">
    <source>
        <dbReference type="ARBA" id="ARBA00022781"/>
    </source>
</evidence>
<dbReference type="GO" id="GO:0046933">
    <property type="term" value="F:proton-transporting ATP synthase activity, rotational mechanism"/>
    <property type="evidence" value="ECO:0007669"/>
    <property type="project" value="UniProtKB-UniRule"/>
</dbReference>
<dbReference type="InterPro" id="IPR045082">
    <property type="entry name" value="ATP_syn_F0_a_bact/chloroplast"/>
</dbReference>
<evidence type="ECO:0000256" key="8">
    <source>
        <dbReference type="ARBA" id="ARBA00023065"/>
    </source>
</evidence>
<dbReference type="Pfam" id="PF00119">
    <property type="entry name" value="ATP-synt_A"/>
    <property type="match status" value="1"/>
</dbReference>
<dbReference type="InterPro" id="IPR035908">
    <property type="entry name" value="F0_ATP_A_sf"/>
</dbReference>
<organism evidence="13 14">
    <name type="scientific">candidate division GN15 bacterium</name>
    <dbReference type="NCBI Taxonomy" id="2072418"/>
    <lineage>
        <taxon>Bacteria</taxon>
        <taxon>candidate division GN15</taxon>
    </lineage>
</organism>
<evidence type="ECO:0000256" key="1">
    <source>
        <dbReference type="ARBA" id="ARBA00004141"/>
    </source>
</evidence>
<keyword evidence="9 11" id="KW-0472">Membrane</keyword>
<keyword evidence="4 11" id="KW-0138">CF(0)</keyword>
<evidence type="ECO:0000256" key="10">
    <source>
        <dbReference type="ARBA" id="ARBA00023310"/>
    </source>
</evidence>
<evidence type="ECO:0000256" key="3">
    <source>
        <dbReference type="ARBA" id="ARBA00022448"/>
    </source>
</evidence>
<dbReference type="InterPro" id="IPR023011">
    <property type="entry name" value="ATP_synth_F0_asu_AS"/>
</dbReference>
<keyword evidence="6 11" id="KW-0375">Hydrogen ion transport</keyword>
<name>A0A855WY47_9BACT</name>
<dbReference type="GO" id="GO:0005886">
    <property type="term" value="C:plasma membrane"/>
    <property type="evidence" value="ECO:0007669"/>
    <property type="project" value="UniProtKB-SubCell"/>
</dbReference>
<dbReference type="Gene3D" id="1.20.120.220">
    <property type="entry name" value="ATP synthase, F0 complex, subunit A"/>
    <property type="match status" value="1"/>
</dbReference>
<dbReference type="PANTHER" id="PTHR42823">
    <property type="entry name" value="ATP SYNTHASE SUBUNIT A, CHLOROPLASTIC"/>
    <property type="match status" value="1"/>
</dbReference>
<comment type="caution">
    <text evidence="13">The sequence shown here is derived from an EMBL/GenBank/DDBJ whole genome shotgun (WGS) entry which is preliminary data.</text>
</comment>
<feature type="transmembrane region" description="Helical" evidence="11">
    <location>
        <begin position="160"/>
        <end position="178"/>
    </location>
</feature>
<comment type="function">
    <text evidence="11 12">Key component of the proton channel; it plays a direct role in the translocation of protons across the membrane.</text>
</comment>
<evidence type="ECO:0000256" key="7">
    <source>
        <dbReference type="ARBA" id="ARBA00022989"/>
    </source>
</evidence>
<dbReference type="GO" id="GO:0045259">
    <property type="term" value="C:proton-transporting ATP synthase complex"/>
    <property type="evidence" value="ECO:0007669"/>
    <property type="project" value="UniProtKB-KW"/>
</dbReference>
<dbReference type="PROSITE" id="PS00449">
    <property type="entry name" value="ATPASE_A"/>
    <property type="match status" value="1"/>
</dbReference>
<evidence type="ECO:0000256" key="2">
    <source>
        <dbReference type="ARBA" id="ARBA00006810"/>
    </source>
</evidence>
<protein>
    <recommendedName>
        <fullName evidence="11 12">ATP synthase subunit a</fullName>
    </recommendedName>
    <alternativeName>
        <fullName evidence="11">ATP synthase F0 sector subunit a</fullName>
    </alternativeName>
    <alternativeName>
        <fullName evidence="11">F-ATPase subunit 6</fullName>
    </alternativeName>
</protein>
<keyword evidence="3 11" id="KW-0813">Transport</keyword>
<comment type="similarity">
    <text evidence="2 11 12">Belongs to the ATPase A chain family.</text>
</comment>
<evidence type="ECO:0000313" key="14">
    <source>
        <dbReference type="Proteomes" id="UP000250918"/>
    </source>
</evidence>
<gene>
    <name evidence="11 13" type="primary">atpB</name>
    <name evidence="13" type="ORF">C3F09_09070</name>
</gene>
<keyword evidence="7 11" id="KW-1133">Transmembrane helix</keyword>
<dbReference type="GO" id="GO:0042777">
    <property type="term" value="P:proton motive force-driven plasma membrane ATP synthesis"/>
    <property type="evidence" value="ECO:0007669"/>
    <property type="project" value="TreeGrafter"/>
</dbReference>
<dbReference type="AlphaFoldDB" id="A0A855WY47"/>
<evidence type="ECO:0000256" key="5">
    <source>
        <dbReference type="ARBA" id="ARBA00022692"/>
    </source>
</evidence>
<dbReference type="SUPFAM" id="SSF81336">
    <property type="entry name" value="F1F0 ATP synthase subunit A"/>
    <property type="match status" value="1"/>
</dbReference>
<feature type="transmembrane region" description="Helical" evidence="11">
    <location>
        <begin position="33"/>
        <end position="58"/>
    </location>
</feature>
<keyword evidence="5 11" id="KW-0812">Transmembrane</keyword>
<feature type="transmembrane region" description="Helical" evidence="11">
    <location>
        <begin position="198"/>
        <end position="215"/>
    </location>
</feature>
<evidence type="ECO:0000256" key="11">
    <source>
        <dbReference type="HAMAP-Rule" id="MF_01393"/>
    </source>
</evidence>
<dbReference type="PRINTS" id="PR00123">
    <property type="entry name" value="ATPASEA"/>
</dbReference>
<reference evidence="13 14" key="1">
    <citation type="journal article" date="2018" name="ISME J.">
        <title>A methanotrophic archaeon couples anaerobic oxidation of methane to Fe(III) reduction.</title>
        <authorList>
            <person name="Cai C."/>
            <person name="Leu A.O."/>
            <person name="Xie G.J."/>
            <person name="Guo J."/>
            <person name="Feng Y."/>
            <person name="Zhao J.X."/>
            <person name="Tyson G.W."/>
            <person name="Yuan Z."/>
            <person name="Hu S."/>
        </authorList>
    </citation>
    <scope>NUCLEOTIDE SEQUENCE [LARGE SCALE GENOMIC DNA]</scope>
    <source>
        <strain evidence="13">FeB_12</strain>
    </source>
</reference>
<accession>A0A855WY47</accession>
<evidence type="ECO:0000256" key="4">
    <source>
        <dbReference type="ARBA" id="ARBA00022547"/>
    </source>
</evidence>
<keyword evidence="8 11" id="KW-0406">Ion transport</keyword>
<dbReference type="HAMAP" id="MF_01393">
    <property type="entry name" value="ATP_synth_a_bact"/>
    <property type="match status" value="1"/>
</dbReference>
<feature type="transmembrane region" description="Helical" evidence="11">
    <location>
        <begin position="227"/>
        <end position="252"/>
    </location>
</feature>
<dbReference type="EMBL" id="PQAP01000144">
    <property type="protein sequence ID" value="PWB70429.1"/>
    <property type="molecule type" value="Genomic_DNA"/>
</dbReference>
<feature type="transmembrane region" description="Helical" evidence="11">
    <location>
        <begin position="126"/>
        <end position="148"/>
    </location>
</feature>
<dbReference type="CDD" id="cd00310">
    <property type="entry name" value="ATP-synt_Fo_a_6"/>
    <property type="match status" value="1"/>
</dbReference>
<sequence length="261" mass="28713">MMSAPLLALAFLSEGGGSELPSVLSLLTGHNSPIYHWVNIIYALVVSIILCVVAISVYSRRQMIPGPLQNLVEMLVEGMYNFLHSILGHDTKRYVPFLGTLFFYILCMNLMGIIPGGHSPSTNINITASLAIMVFLYSQYTGLTRLGIKRYVDHMIGEPRNVIGWCIVPLILPIHIIGEFAKPFSLALRLFGNITGEDILVAAFVGLGVTALSFMHSPIGLPLNIPFILLGILLSTIQALVFTLLSTIYILMMLPHTEEHH</sequence>
<comment type="subcellular location">
    <subcellularLocation>
        <location evidence="11 12">Cell membrane</location>
        <topology evidence="11 12">Multi-pass membrane protein</topology>
    </subcellularLocation>
    <subcellularLocation>
        <location evidence="1">Membrane</location>
        <topology evidence="1">Multi-pass membrane protein</topology>
    </subcellularLocation>
</comment>
<dbReference type="NCBIfam" id="TIGR01131">
    <property type="entry name" value="ATP_synt_6_or_A"/>
    <property type="match status" value="1"/>
</dbReference>
<evidence type="ECO:0000256" key="9">
    <source>
        <dbReference type="ARBA" id="ARBA00023136"/>
    </source>
</evidence>
<dbReference type="InterPro" id="IPR000568">
    <property type="entry name" value="ATP_synth_F0_asu"/>
</dbReference>
<keyword evidence="11" id="KW-1003">Cell membrane</keyword>
<dbReference type="PANTHER" id="PTHR42823:SF3">
    <property type="entry name" value="ATP SYNTHASE SUBUNIT A, CHLOROPLASTIC"/>
    <property type="match status" value="1"/>
</dbReference>
<proteinExistence type="inferred from homology"/>
<evidence type="ECO:0000313" key="13">
    <source>
        <dbReference type="EMBL" id="PWB70429.1"/>
    </source>
</evidence>
<dbReference type="Proteomes" id="UP000250918">
    <property type="component" value="Unassembled WGS sequence"/>
</dbReference>
<keyword evidence="10 11" id="KW-0066">ATP synthesis</keyword>
<evidence type="ECO:0000256" key="12">
    <source>
        <dbReference type="RuleBase" id="RU000483"/>
    </source>
</evidence>
<feature type="transmembrane region" description="Helical" evidence="11">
    <location>
        <begin position="94"/>
        <end position="114"/>
    </location>
</feature>